<keyword evidence="1" id="KW-0472">Membrane</keyword>
<dbReference type="GO" id="GO:0016020">
    <property type="term" value="C:membrane"/>
    <property type="evidence" value="ECO:0007669"/>
    <property type="project" value="InterPro"/>
</dbReference>
<evidence type="ECO:0000256" key="1">
    <source>
        <dbReference type="SAM" id="Phobius"/>
    </source>
</evidence>
<keyword evidence="1" id="KW-0812">Transmembrane</keyword>
<protein>
    <submittedName>
        <fullName evidence="3">EamA/RhaT family transporter</fullName>
    </submittedName>
</protein>
<dbReference type="InterPro" id="IPR000620">
    <property type="entry name" value="EamA_dom"/>
</dbReference>
<feature type="domain" description="EamA" evidence="2">
    <location>
        <begin position="149"/>
        <end position="282"/>
    </location>
</feature>
<dbReference type="PANTHER" id="PTHR22911">
    <property type="entry name" value="ACYL-MALONYL CONDENSING ENZYME-RELATED"/>
    <property type="match status" value="1"/>
</dbReference>
<feature type="transmembrane region" description="Helical" evidence="1">
    <location>
        <begin position="266"/>
        <end position="284"/>
    </location>
</feature>
<feature type="domain" description="EamA" evidence="2">
    <location>
        <begin position="3"/>
        <end position="135"/>
    </location>
</feature>
<dbReference type="Pfam" id="PF00892">
    <property type="entry name" value="EamA"/>
    <property type="match status" value="2"/>
</dbReference>
<reference evidence="3 4" key="1">
    <citation type="submission" date="2017-08" db="EMBL/GenBank/DDBJ databases">
        <title>Resequencing and Reannotation of the genome of Pyrococcus furiosus type strain DSM3638.</title>
        <authorList>
            <person name="Reichelt R.M."/>
            <person name="Bunk B."/>
        </authorList>
    </citation>
    <scope>NUCLEOTIDE SEQUENCE [LARGE SCALE GENOMIC DNA]</scope>
    <source>
        <strain evidence="3 4">DSM 3638</strain>
    </source>
</reference>
<name>A0A5C0XRC0_PYRFU</name>
<feature type="transmembrane region" description="Helical" evidence="1">
    <location>
        <begin position="61"/>
        <end position="81"/>
    </location>
</feature>
<feature type="transmembrane region" description="Helical" evidence="1">
    <location>
        <begin position="6"/>
        <end position="25"/>
    </location>
</feature>
<dbReference type="EMBL" id="CP023154">
    <property type="protein sequence ID" value="QEK79292.1"/>
    <property type="molecule type" value="Genomic_DNA"/>
</dbReference>
<feature type="transmembrane region" description="Helical" evidence="1">
    <location>
        <begin position="239"/>
        <end position="259"/>
    </location>
</feature>
<dbReference type="RefSeq" id="WP_011012817.1">
    <property type="nucleotide sequence ID" value="NC_003413.1"/>
</dbReference>
<evidence type="ECO:0000259" key="2">
    <source>
        <dbReference type="Pfam" id="PF00892"/>
    </source>
</evidence>
<dbReference type="AlphaFoldDB" id="A0A5C0XRC0"/>
<dbReference type="SUPFAM" id="SSF103481">
    <property type="entry name" value="Multidrug resistance efflux transporter EmrE"/>
    <property type="match status" value="2"/>
</dbReference>
<gene>
    <name evidence="3" type="ORF">PFDSM3638_08460</name>
</gene>
<feature type="transmembrane region" description="Helical" evidence="1">
    <location>
        <begin position="37"/>
        <end position="55"/>
    </location>
</feature>
<dbReference type="Gene3D" id="1.10.3730.20">
    <property type="match status" value="1"/>
</dbReference>
<dbReference type="PANTHER" id="PTHR22911:SF137">
    <property type="entry name" value="SOLUTE CARRIER FAMILY 35 MEMBER G2-RELATED"/>
    <property type="match status" value="1"/>
</dbReference>
<organism evidence="3 4">
    <name type="scientific">Pyrococcus furiosus (strain ATCC 43587 / DSM 3638 / JCM 8422 / Vc1)</name>
    <dbReference type="NCBI Taxonomy" id="186497"/>
    <lineage>
        <taxon>Archaea</taxon>
        <taxon>Methanobacteriati</taxon>
        <taxon>Methanobacteriota</taxon>
        <taxon>Thermococci</taxon>
        <taxon>Thermococcales</taxon>
        <taxon>Thermococcaceae</taxon>
        <taxon>Pyrococcus</taxon>
    </lineage>
</organism>
<feature type="transmembrane region" description="Helical" evidence="1">
    <location>
        <begin position="149"/>
        <end position="171"/>
    </location>
</feature>
<dbReference type="InterPro" id="IPR037185">
    <property type="entry name" value="EmrE-like"/>
</dbReference>
<feature type="transmembrane region" description="Helical" evidence="1">
    <location>
        <begin position="177"/>
        <end position="199"/>
    </location>
</feature>
<feature type="transmembrane region" description="Helical" evidence="1">
    <location>
        <begin position="93"/>
        <end position="112"/>
    </location>
</feature>
<evidence type="ECO:0000313" key="4">
    <source>
        <dbReference type="Proteomes" id="UP000324354"/>
    </source>
</evidence>
<dbReference type="GeneID" id="41713500"/>
<dbReference type="GeneID" id="13300614"/>
<dbReference type="OrthoDB" id="86193at2157"/>
<accession>A0A5C0XRC0</accession>
<keyword evidence="1" id="KW-1133">Transmembrane helix</keyword>
<feature type="transmembrane region" description="Helical" evidence="1">
    <location>
        <begin position="118"/>
        <end position="137"/>
    </location>
</feature>
<feature type="transmembrane region" description="Helical" evidence="1">
    <location>
        <begin position="211"/>
        <end position="233"/>
    </location>
</feature>
<evidence type="ECO:0000313" key="3">
    <source>
        <dbReference type="EMBL" id="QEK79292.1"/>
    </source>
</evidence>
<dbReference type="Proteomes" id="UP000324354">
    <property type="component" value="Chromosome"/>
</dbReference>
<proteinExistence type="predicted"/>
<sequence>MIAGILLALGAAFSWALSSVLSKMIMERISPLSLNIVRLLISGLVYLGMFLVLPFPNKPILWWLIVIASGVLGFTVADFMFLKGMKEVGVSRASILVTPHPILTMILAHYFLGRPLNSGIFLGAFLIVLAVIILLSESGNRESKTSFEGVLWIFGAEALWTVAVLLTDWLVENESPLLITGLRIIGGSIGAIFFVPSVLKEVKRISIRDYVWIVIITFLGTVIGQYLFVMAIRLVTSSIATPITESSPIMATILAAFILKEEITERIFISIILAFVGVILIGIFM</sequence>